<dbReference type="RefSeq" id="XP_024334655.1">
    <property type="nucleotide sequence ID" value="XM_024482880.1"/>
</dbReference>
<accession>A0A1X6MN56</accession>
<protein>
    <submittedName>
        <fullName evidence="2">Uncharacterized protein</fullName>
    </submittedName>
</protein>
<organism evidence="2 3">
    <name type="scientific">Postia placenta MAD-698-R-SB12</name>
    <dbReference type="NCBI Taxonomy" id="670580"/>
    <lineage>
        <taxon>Eukaryota</taxon>
        <taxon>Fungi</taxon>
        <taxon>Dikarya</taxon>
        <taxon>Basidiomycota</taxon>
        <taxon>Agaricomycotina</taxon>
        <taxon>Agaricomycetes</taxon>
        <taxon>Polyporales</taxon>
        <taxon>Adustoporiaceae</taxon>
        <taxon>Rhodonia</taxon>
    </lineage>
</organism>
<dbReference type="EMBL" id="KZ110606">
    <property type="protein sequence ID" value="OSX57861.1"/>
    <property type="molecule type" value="Genomic_DNA"/>
</dbReference>
<dbReference type="GeneID" id="36327829"/>
<feature type="region of interest" description="Disordered" evidence="1">
    <location>
        <begin position="36"/>
        <end position="59"/>
    </location>
</feature>
<sequence length="93" mass="10050">MAQRQSGPAARQQKWIETPEGDLWFGRFVASAPEAADALPEHGAQAESSPAEHVRSPCGNARSGKGSLCAAWPLYRLCVQDEPIGPARTRFAF</sequence>
<dbReference type="AlphaFoldDB" id="A0A1X6MN56"/>
<gene>
    <name evidence="2" type="ORF">POSPLADRAFT_1076050</name>
</gene>
<evidence type="ECO:0000313" key="3">
    <source>
        <dbReference type="Proteomes" id="UP000194127"/>
    </source>
</evidence>
<proteinExistence type="predicted"/>
<evidence type="ECO:0000256" key="1">
    <source>
        <dbReference type="SAM" id="MobiDB-lite"/>
    </source>
</evidence>
<evidence type="ECO:0000313" key="2">
    <source>
        <dbReference type="EMBL" id="OSX57861.1"/>
    </source>
</evidence>
<reference evidence="2 3" key="1">
    <citation type="submission" date="2017-04" db="EMBL/GenBank/DDBJ databases">
        <title>Genome Sequence of the Model Brown-Rot Fungus Postia placenta SB12.</title>
        <authorList>
            <consortium name="DOE Joint Genome Institute"/>
            <person name="Gaskell J."/>
            <person name="Kersten P."/>
            <person name="Larrondo L.F."/>
            <person name="Canessa P."/>
            <person name="Martinez D."/>
            <person name="Hibbett D."/>
            <person name="Schmoll M."/>
            <person name="Kubicek C.P."/>
            <person name="Martinez A.T."/>
            <person name="Yadav J."/>
            <person name="Master E."/>
            <person name="Magnuson J.K."/>
            <person name="James T."/>
            <person name="Yaver D."/>
            <person name="Berka R."/>
            <person name="Labutti K."/>
            <person name="Lipzen A."/>
            <person name="Aerts A."/>
            <person name="Barry K."/>
            <person name="Henrissat B."/>
            <person name="Blanchette R."/>
            <person name="Grigoriev I."/>
            <person name="Cullen D."/>
        </authorList>
    </citation>
    <scope>NUCLEOTIDE SEQUENCE [LARGE SCALE GENOMIC DNA]</scope>
    <source>
        <strain evidence="2 3">MAD-698-R-SB12</strain>
    </source>
</reference>
<keyword evidence="3" id="KW-1185">Reference proteome</keyword>
<name>A0A1X6MN56_9APHY</name>
<dbReference type="Proteomes" id="UP000194127">
    <property type="component" value="Unassembled WGS sequence"/>
</dbReference>